<accession>A0A853EQW1</accession>
<dbReference type="InterPro" id="IPR050834">
    <property type="entry name" value="Glycosyltransf_2"/>
</dbReference>
<dbReference type="InterPro" id="IPR029044">
    <property type="entry name" value="Nucleotide-diphossugar_trans"/>
</dbReference>
<keyword evidence="4" id="KW-0808">Transferase</keyword>
<dbReference type="Pfam" id="PF10111">
    <property type="entry name" value="Glyco_tranf_2_2"/>
    <property type="match status" value="1"/>
</dbReference>
<dbReference type="Proteomes" id="UP000561011">
    <property type="component" value="Unassembled WGS sequence"/>
</dbReference>
<evidence type="ECO:0000313" key="4">
    <source>
        <dbReference type="EMBL" id="NYS92757.1"/>
    </source>
</evidence>
<comment type="caution">
    <text evidence="4">The sequence shown here is derived from an EMBL/GenBank/DDBJ whole genome shotgun (WGS) entry which is preliminary data.</text>
</comment>
<feature type="region of interest" description="Disordered" evidence="1">
    <location>
        <begin position="1"/>
        <end position="22"/>
    </location>
</feature>
<evidence type="ECO:0000313" key="5">
    <source>
        <dbReference type="Proteomes" id="UP000561011"/>
    </source>
</evidence>
<dbReference type="AlphaFoldDB" id="A0A853EQW1"/>
<dbReference type="PANTHER" id="PTHR43685">
    <property type="entry name" value="GLYCOSYLTRANSFERASE"/>
    <property type="match status" value="1"/>
</dbReference>
<evidence type="ECO:0000259" key="2">
    <source>
        <dbReference type="Pfam" id="PF00535"/>
    </source>
</evidence>
<dbReference type="GO" id="GO:0016740">
    <property type="term" value="F:transferase activity"/>
    <property type="evidence" value="ECO:0007669"/>
    <property type="project" value="UniProtKB-KW"/>
</dbReference>
<dbReference type="Gene3D" id="3.90.550.10">
    <property type="entry name" value="Spore Coat Polysaccharide Biosynthesis Protein SpsA, Chain A"/>
    <property type="match status" value="1"/>
</dbReference>
<dbReference type="CDD" id="cd00761">
    <property type="entry name" value="Glyco_tranf_GTA_type"/>
    <property type="match status" value="1"/>
</dbReference>
<name>A0A853EQW1_9MICO</name>
<dbReference type="InterPro" id="IPR001173">
    <property type="entry name" value="Glyco_trans_2-like"/>
</dbReference>
<reference evidence="4 5" key="1">
    <citation type="submission" date="2020-07" db="EMBL/GenBank/DDBJ databases">
        <title>MOT database genomes.</title>
        <authorList>
            <person name="Joseph S."/>
            <person name="Aduse-Opoku J."/>
            <person name="Hashim A."/>
            <person name="Wade W."/>
            <person name="Curtis M."/>
        </authorList>
    </citation>
    <scope>NUCLEOTIDE SEQUENCE [LARGE SCALE GENOMIC DNA]</scope>
    <source>
        <strain evidence="4 5">DSM 100099</strain>
    </source>
</reference>
<feature type="domain" description="Glycosyltransferase 2-like" evidence="2">
    <location>
        <begin position="45"/>
        <end position="159"/>
    </location>
</feature>
<dbReference type="EMBL" id="JACBYE010000007">
    <property type="protein sequence ID" value="NYS92757.1"/>
    <property type="molecule type" value="Genomic_DNA"/>
</dbReference>
<dbReference type="SUPFAM" id="SSF53448">
    <property type="entry name" value="Nucleotide-diphospho-sugar transferases"/>
    <property type="match status" value="1"/>
</dbReference>
<protein>
    <submittedName>
        <fullName evidence="4">Glycosyltransferase family 2 protein</fullName>
    </submittedName>
</protein>
<sequence>MSTPEHDRESHHGGARLDRAAPLLRDERLSHDAPRSGAAGPSVGVVVTAFDQGRQICEAVGSILAQTHPVSEVVVVDDGSTDPDSVAALDDLGAQTHGSPTVRVLRQANSGVSAARNAGIAALSTEVVAVLDGDDLWEPTFVASTLAALVQDHDVVAASSWLSMFGVAAGVVEPAGGSVEAFLPRNAAPASLLLRREDWQRAGGYDETMTQGFEDWDFYLRLLRRPGTRVEVVREPLLRYRTHPTSANVRSMEARVARYAQVVANHRDTFAAHLEAVLLGLEAISTARLAAWEDLVVADPSAEVGPVTFGDGGMASAVRIATARARTTS</sequence>
<evidence type="ECO:0000256" key="1">
    <source>
        <dbReference type="SAM" id="MobiDB-lite"/>
    </source>
</evidence>
<evidence type="ECO:0000259" key="3">
    <source>
        <dbReference type="Pfam" id="PF10111"/>
    </source>
</evidence>
<dbReference type="InterPro" id="IPR019290">
    <property type="entry name" value="GlycosylTrfase-like_prok"/>
</dbReference>
<organism evidence="4 5">
    <name type="scientific">Sanguibacter inulinus</name>
    <dbReference type="NCBI Taxonomy" id="60922"/>
    <lineage>
        <taxon>Bacteria</taxon>
        <taxon>Bacillati</taxon>
        <taxon>Actinomycetota</taxon>
        <taxon>Actinomycetes</taxon>
        <taxon>Micrococcales</taxon>
        <taxon>Sanguibacteraceae</taxon>
        <taxon>Sanguibacter</taxon>
    </lineage>
</organism>
<dbReference type="Pfam" id="PF00535">
    <property type="entry name" value="Glycos_transf_2"/>
    <property type="match status" value="1"/>
</dbReference>
<proteinExistence type="predicted"/>
<gene>
    <name evidence="4" type="ORF">HZZ10_04340</name>
</gene>
<keyword evidence="5" id="KW-1185">Reference proteome</keyword>
<feature type="domain" description="Glycosyltransferase 2-like prokaryotic type" evidence="3">
    <location>
        <begin position="181"/>
        <end position="243"/>
    </location>
</feature>
<dbReference type="RefSeq" id="WP_179912555.1">
    <property type="nucleotide sequence ID" value="NZ_JACBYE010000007.1"/>
</dbReference>
<dbReference type="PANTHER" id="PTHR43685:SF2">
    <property type="entry name" value="GLYCOSYLTRANSFERASE 2-LIKE DOMAIN-CONTAINING PROTEIN"/>
    <property type="match status" value="1"/>
</dbReference>